<name>A0A078ANU0_STYLE</name>
<gene>
    <name evidence="3" type="primary">Contig10589.g11306</name>
    <name evidence="3" type="ORF">STYLEM_13077</name>
</gene>
<protein>
    <submittedName>
        <fullName evidence="3">Uncharacterized protein</fullName>
    </submittedName>
</protein>
<feature type="compositionally biased region" description="Basic residues" evidence="2">
    <location>
        <begin position="567"/>
        <end position="580"/>
    </location>
</feature>
<keyword evidence="4" id="KW-1185">Reference proteome</keyword>
<feature type="coiled-coil region" evidence="1">
    <location>
        <begin position="352"/>
        <end position="456"/>
    </location>
</feature>
<feature type="region of interest" description="Disordered" evidence="2">
    <location>
        <begin position="776"/>
        <end position="813"/>
    </location>
</feature>
<feature type="compositionally biased region" description="Basic and acidic residues" evidence="2">
    <location>
        <begin position="581"/>
        <end position="597"/>
    </location>
</feature>
<accession>A0A078ANU0</accession>
<dbReference type="EMBL" id="CCKQ01012403">
    <property type="protein sequence ID" value="CDW84020.1"/>
    <property type="molecule type" value="Genomic_DNA"/>
</dbReference>
<feature type="compositionally biased region" description="Basic and acidic residues" evidence="2">
    <location>
        <begin position="614"/>
        <end position="630"/>
    </location>
</feature>
<organism evidence="3 4">
    <name type="scientific">Stylonychia lemnae</name>
    <name type="common">Ciliate</name>
    <dbReference type="NCBI Taxonomy" id="5949"/>
    <lineage>
        <taxon>Eukaryota</taxon>
        <taxon>Sar</taxon>
        <taxon>Alveolata</taxon>
        <taxon>Ciliophora</taxon>
        <taxon>Intramacronucleata</taxon>
        <taxon>Spirotrichea</taxon>
        <taxon>Stichotrichia</taxon>
        <taxon>Sporadotrichida</taxon>
        <taxon>Oxytrichidae</taxon>
        <taxon>Stylonychinae</taxon>
        <taxon>Stylonychia</taxon>
    </lineage>
</organism>
<dbReference type="Proteomes" id="UP000039865">
    <property type="component" value="Unassembled WGS sequence"/>
</dbReference>
<feature type="compositionally biased region" description="Polar residues" evidence="2">
    <location>
        <begin position="664"/>
        <end position="674"/>
    </location>
</feature>
<feature type="compositionally biased region" description="Basic and acidic residues" evidence="2">
    <location>
        <begin position="856"/>
        <end position="865"/>
    </location>
</feature>
<keyword evidence="1" id="KW-0175">Coiled coil</keyword>
<feature type="compositionally biased region" description="Polar residues" evidence="2">
    <location>
        <begin position="686"/>
        <end position="696"/>
    </location>
</feature>
<evidence type="ECO:0000313" key="3">
    <source>
        <dbReference type="EMBL" id="CDW84020.1"/>
    </source>
</evidence>
<feature type="compositionally biased region" description="Polar residues" evidence="2">
    <location>
        <begin position="519"/>
        <end position="553"/>
    </location>
</feature>
<feature type="compositionally biased region" description="Polar residues" evidence="2">
    <location>
        <begin position="802"/>
        <end position="812"/>
    </location>
</feature>
<feature type="compositionally biased region" description="Basic and acidic residues" evidence="2">
    <location>
        <begin position="555"/>
        <end position="565"/>
    </location>
</feature>
<dbReference type="AlphaFoldDB" id="A0A078ANU0"/>
<evidence type="ECO:0000256" key="1">
    <source>
        <dbReference type="SAM" id="Coils"/>
    </source>
</evidence>
<feature type="region of interest" description="Disordered" evidence="2">
    <location>
        <begin position="519"/>
        <end position="703"/>
    </location>
</feature>
<evidence type="ECO:0000313" key="4">
    <source>
        <dbReference type="Proteomes" id="UP000039865"/>
    </source>
</evidence>
<feature type="region of interest" description="Disordered" evidence="2">
    <location>
        <begin position="852"/>
        <end position="875"/>
    </location>
</feature>
<dbReference type="InParanoid" id="A0A078ANU0"/>
<feature type="compositionally biased region" description="Acidic residues" evidence="2">
    <location>
        <begin position="631"/>
        <end position="651"/>
    </location>
</feature>
<reference evidence="3 4" key="1">
    <citation type="submission" date="2014-06" db="EMBL/GenBank/DDBJ databases">
        <authorList>
            <person name="Swart Estienne"/>
        </authorList>
    </citation>
    <scope>NUCLEOTIDE SEQUENCE [LARGE SCALE GENOMIC DNA]</scope>
    <source>
        <strain evidence="3 4">130c</strain>
    </source>
</reference>
<evidence type="ECO:0000256" key="2">
    <source>
        <dbReference type="SAM" id="MobiDB-lite"/>
    </source>
</evidence>
<proteinExistence type="predicted"/>
<sequence>MTKKNNDKSASKDKNESADTLCMDMQTNNTSESFVSLNKSIMPQKKISFISKDLKSLNTNDLIRNTQISPIKIPQLNQTDKFNNSVSNGDQQNPLQTTTKDLFILKLQENFKNLQELNCNFEQNISQLLSQDKQQDVLLVLKQREEKLSSVFEKFYKSKHFQNKYNIPQIQEQLLYLLFDSMKDQIAVFAKFYLRQKQSYEFAYKQIFMRMIGLMSKIKMYQQKEQTDKDYQENIFKNIQYLDEQLAEYNQDIPEFRTAEKLNVKTEFSGVTKNLREIRQDIEAKYMNIDQLQRNYDARAIPFDQFEDQIQSKYKVIQNETAKKVLKRYYKKLIVVDQEIQTDKDTKLLDKIEQLTNQLYEVKEEKMNLEVQYNRYVERFSQSEQKRQLLQDKIKELEFENNDQKIQIKILNTDILKLKLFITEQNNKQREIEELLEFTKKEMMEIYNSRKQIEDQIRKSTGMAILDFMNLDKGQGAAGLAIINQLGQNNRYKTLGQNSQGYSLIDINDPQRQNTIDTNISLLDPNPQNIYRGSNQTRDNSALQDKAKTNQGKQKYKEGRNELTPRSKSRMKAEKKKTGKIKYDSNGKEIISKEDKKNNKKHSKNTSDPSKGTGDNKRSLKQSIDFKEGQELNEDSINDEQLVDSDEDDAQQPEGIQRKFRTFSPKSIQRSPNDPISKDNLKGDSFSLNTSNNQNKGNEKGIRTYNGQNGYYYANDGTLIERDIRDQSHTGVQTDIDMQNFNIEAKTDVYAEQQTKRDTKADFRKNITIMQFSYLSNGTSPNRKNAIDENNDSQERVKEQENTIQKKSQSLGTKGKLMKGKFYNSNKRKTEANNLNISFDDLFIHSPTKLGKAINKSRESQDSHDQSQNLGKTQDEYSFGQLTNKNQSLVKAMVPIVELSPDSRDLKTQVNVGAL</sequence>